<dbReference type="PANTHER" id="PTHR36558:SF1">
    <property type="entry name" value="RESTRICTION ENDONUCLEASE DOMAIN-CONTAINING PROTEIN-RELATED"/>
    <property type="match status" value="1"/>
</dbReference>
<dbReference type="PANTHER" id="PTHR36558">
    <property type="entry name" value="GLR1098 PROTEIN"/>
    <property type="match status" value="1"/>
</dbReference>
<gene>
    <name evidence="2" type="ORF">HNQ92_003817</name>
</gene>
<dbReference type="EMBL" id="JACHGF010000006">
    <property type="protein sequence ID" value="MBB5285657.1"/>
    <property type="molecule type" value="Genomic_DNA"/>
</dbReference>
<evidence type="ECO:0000259" key="1">
    <source>
        <dbReference type="Pfam" id="PF05685"/>
    </source>
</evidence>
<accession>A0A840TVK6</accession>
<feature type="domain" description="Putative restriction endonuclease" evidence="1">
    <location>
        <begin position="13"/>
        <end position="172"/>
    </location>
</feature>
<keyword evidence="2" id="KW-0255">Endonuclease</keyword>
<dbReference type="Pfam" id="PF05685">
    <property type="entry name" value="Uma2"/>
    <property type="match status" value="1"/>
</dbReference>
<dbReference type="InterPro" id="IPR011335">
    <property type="entry name" value="Restrct_endonuc-II-like"/>
</dbReference>
<evidence type="ECO:0000313" key="2">
    <source>
        <dbReference type="EMBL" id="MBB5285657.1"/>
    </source>
</evidence>
<reference evidence="2 3" key="1">
    <citation type="submission" date="2020-08" db="EMBL/GenBank/DDBJ databases">
        <title>Genomic Encyclopedia of Type Strains, Phase IV (KMG-IV): sequencing the most valuable type-strain genomes for metagenomic binning, comparative biology and taxonomic classification.</title>
        <authorList>
            <person name="Goeker M."/>
        </authorList>
    </citation>
    <scope>NUCLEOTIDE SEQUENCE [LARGE SCALE GENOMIC DNA]</scope>
    <source>
        <strain evidence="2 3">DSM 105074</strain>
    </source>
</reference>
<protein>
    <submittedName>
        <fullName evidence="2">Uma2 family endonuclease</fullName>
    </submittedName>
</protein>
<comment type="caution">
    <text evidence="2">The sequence shown here is derived from an EMBL/GenBank/DDBJ whole genome shotgun (WGS) entry which is preliminary data.</text>
</comment>
<dbReference type="AlphaFoldDB" id="A0A840TVK6"/>
<dbReference type="Gene3D" id="3.90.1570.10">
    <property type="entry name" value="tt1808, chain A"/>
    <property type="match status" value="1"/>
</dbReference>
<dbReference type="CDD" id="cd06260">
    <property type="entry name" value="DUF820-like"/>
    <property type="match status" value="1"/>
</dbReference>
<dbReference type="InterPro" id="IPR008538">
    <property type="entry name" value="Uma2"/>
</dbReference>
<dbReference type="RefSeq" id="WP_184176035.1">
    <property type="nucleotide sequence ID" value="NZ_JACHGF010000006.1"/>
</dbReference>
<dbReference type="GO" id="GO:0004519">
    <property type="term" value="F:endonuclease activity"/>
    <property type="evidence" value="ECO:0007669"/>
    <property type="project" value="UniProtKB-KW"/>
</dbReference>
<dbReference type="InterPro" id="IPR012296">
    <property type="entry name" value="Nuclease_put_TT1808"/>
</dbReference>
<dbReference type="SUPFAM" id="SSF52980">
    <property type="entry name" value="Restriction endonuclease-like"/>
    <property type="match status" value="1"/>
</dbReference>
<proteinExistence type="predicted"/>
<keyword evidence="2" id="KW-0540">Nuclease</keyword>
<name>A0A840TVK6_9BACT</name>
<sequence length="196" mass="23471">MGDALEKTRLTTEAYFDWEAQNEIRHEYYRGEVFAMAGGTLNHNELIGNMRRLFEDEFRGRGCRVFAENVKLEVSRNEYYPYPDVMVTCHGLDQRERYVVRYPSVLVDVISKNSDYHDRVFKWERYQQLPSLQYYLLVSQYETKVELYGRTDEPNAWTYHVYDQPEQVVELSRLDYSFPLSALYEHIEFLEPEGND</sequence>
<keyword evidence="2" id="KW-0378">Hydrolase</keyword>
<evidence type="ECO:0000313" key="3">
    <source>
        <dbReference type="Proteomes" id="UP000557307"/>
    </source>
</evidence>
<organism evidence="2 3">
    <name type="scientific">Rhabdobacter roseus</name>
    <dbReference type="NCBI Taxonomy" id="1655419"/>
    <lineage>
        <taxon>Bacteria</taxon>
        <taxon>Pseudomonadati</taxon>
        <taxon>Bacteroidota</taxon>
        <taxon>Cytophagia</taxon>
        <taxon>Cytophagales</taxon>
        <taxon>Cytophagaceae</taxon>
        <taxon>Rhabdobacter</taxon>
    </lineage>
</organism>
<dbReference type="Proteomes" id="UP000557307">
    <property type="component" value="Unassembled WGS sequence"/>
</dbReference>
<keyword evidence="3" id="KW-1185">Reference proteome</keyword>